<comment type="caution">
    <text evidence="4">The sequence shown here is derived from an EMBL/GenBank/DDBJ whole genome shotgun (WGS) entry which is preliminary data.</text>
</comment>
<evidence type="ECO:0000256" key="1">
    <source>
        <dbReference type="ARBA" id="ARBA00022701"/>
    </source>
</evidence>
<gene>
    <name evidence="4" type="ORF">RDWZM_001353</name>
</gene>
<feature type="compositionally biased region" description="Polar residues" evidence="2">
    <location>
        <begin position="13"/>
        <end position="22"/>
    </location>
</feature>
<accession>A0A9Q0MCY3</accession>
<sequence>MLHTNDADRRSNTKVSGRSNGRSNHHRHLNNSITTRHDRILTASTDNGNHNLIGDLVRESLCLAQGLNGKYITFHPSVLFHFSQTNTTKEDEQLAPNTISLLRRMAVIGDMYRLLSINCEQFQSNEQSNDPIRKTFGNVLQKQLDDYCKLITDLYPRDYEHPKLFYVYINLMDRMWIKIHYLKCVCNKLQNLRGAKMLNQLYEFSLHGNEELRSDIHKIFHQTMETFLCSIRDWFQCKRDDIYFDDYNYRRSYQLTFFTTKSQHLIFKLGKLIRIYKSIINKDQFSKIDLIFEQVETKFDCAYADFMIKYEFQNKLTTVYYNFDNYVRTEMITRKILQTIFHQIELFFFTSNDCVERIVQRLKANHIDILINILNEKDDKKPTWKKINDELVKLRQISNQRTMFNFNDDHTLLVPINFNCDQITMTLIDENSRIDYLEIFLSIFDFKCKRKTLLDYWKKIRDYCSCSRGPYADGLPIEIKVPLYKIMWKINRLVWLMWSSECAIQSSIVHHIGKLRSNMFYKCEILKWNKLHRQFLDSIRYDIQIIIKEQFKDTFDLLPELFERTNKFLQLSEQIFKLNNVIGWHHDKEKSLKKYSEQLEQLELVQILDRIPIPQ</sequence>
<dbReference type="Proteomes" id="UP001142055">
    <property type="component" value="Chromosome 1"/>
</dbReference>
<feature type="region of interest" description="Disordered" evidence="2">
    <location>
        <begin position="1"/>
        <end position="37"/>
    </location>
</feature>
<organism evidence="4 5">
    <name type="scientific">Blomia tropicalis</name>
    <name type="common">Mite</name>
    <dbReference type="NCBI Taxonomy" id="40697"/>
    <lineage>
        <taxon>Eukaryota</taxon>
        <taxon>Metazoa</taxon>
        <taxon>Ecdysozoa</taxon>
        <taxon>Arthropoda</taxon>
        <taxon>Chelicerata</taxon>
        <taxon>Arachnida</taxon>
        <taxon>Acari</taxon>
        <taxon>Acariformes</taxon>
        <taxon>Sarcoptiformes</taxon>
        <taxon>Astigmata</taxon>
        <taxon>Glycyphagoidea</taxon>
        <taxon>Echimyopodidae</taxon>
        <taxon>Blomia</taxon>
    </lineage>
</organism>
<evidence type="ECO:0000256" key="2">
    <source>
        <dbReference type="SAM" id="MobiDB-lite"/>
    </source>
</evidence>
<dbReference type="GO" id="GO:0005874">
    <property type="term" value="C:microtubule"/>
    <property type="evidence" value="ECO:0007669"/>
    <property type="project" value="UniProtKB-KW"/>
</dbReference>
<dbReference type="InterPro" id="IPR041470">
    <property type="entry name" value="GCP_N"/>
</dbReference>
<evidence type="ECO:0000313" key="5">
    <source>
        <dbReference type="Proteomes" id="UP001142055"/>
    </source>
</evidence>
<keyword evidence="5" id="KW-1185">Reference proteome</keyword>
<proteinExistence type="predicted"/>
<name>A0A9Q0MCY3_BLOTA</name>
<keyword evidence="1" id="KW-0493">Microtubule</keyword>
<dbReference type="AlphaFoldDB" id="A0A9Q0MCY3"/>
<reference evidence="4" key="1">
    <citation type="submission" date="2022-12" db="EMBL/GenBank/DDBJ databases">
        <title>Genome assemblies of Blomia tropicalis.</title>
        <authorList>
            <person name="Cui Y."/>
        </authorList>
    </citation>
    <scope>NUCLEOTIDE SEQUENCE</scope>
    <source>
        <tissue evidence="4">Adult mites</tissue>
    </source>
</reference>
<feature type="domain" description="Gamma tubulin complex component protein N-terminal" evidence="3">
    <location>
        <begin position="57"/>
        <end position="235"/>
    </location>
</feature>
<dbReference type="Pfam" id="PF17681">
    <property type="entry name" value="GCP_N_terminal"/>
    <property type="match status" value="1"/>
</dbReference>
<dbReference type="EMBL" id="JAPWDV010000001">
    <property type="protein sequence ID" value="KAJ6222808.1"/>
    <property type="molecule type" value="Genomic_DNA"/>
</dbReference>
<protein>
    <recommendedName>
        <fullName evidence="3">Gamma tubulin complex component protein N-terminal domain-containing protein</fullName>
    </recommendedName>
</protein>
<evidence type="ECO:0000259" key="3">
    <source>
        <dbReference type="Pfam" id="PF17681"/>
    </source>
</evidence>
<feature type="compositionally biased region" description="Basic and acidic residues" evidence="2">
    <location>
        <begin position="1"/>
        <end position="11"/>
    </location>
</feature>
<evidence type="ECO:0000313" key="4">
    <source>
        <dbReference type="EMBL" id="KAJ6222808.1"/>
    </source>
</evidence>